<feature type="region of interest" description="Disordered" evidence="1">
    <location>
        <begin position="1"/>
        <end position="88"/>
    </location>
</feature>
<organism evidence="3 4">
    <name type="scientific">Fonsecaea multimorphosa CBS 102226</name>
    <dbReference type="NCBI Taxonomy" id="1442371"/>
    <lineage>
        <taxon>Eukaryota</taxon>
        <taxon>Fungi</taxon>
        <taxon>Dikarya</taxon>
        <taxon>Ascomycota</taxon>
        <taxon>Pezizomycotina</taxon>
        <taxon>Eurotiomycetes</taxon>
        <taxon>Chaetothyriomycetidae</taxon>
        <taxon>Chaetothyriales</taxon>
        <taxon>Herpotrichiellaceae</taxon>
        <taxon>Fonsecaea</taxon>
    </lineage>
</organism>
<evidence type="ECO:0000259" key="2">
    <source>
        <dbReference type="PROSITE" id="PS51038"/>
    </source>
</evidence>
<dbReference type="AlphaFoldDB" id="A0A0D2JZS8"/>
<dbReference type="VEuPathDB" id="FungiDB:Z520_05483"/>
<dbReference type="InterPro" id="IPR001025">
    <property type="entry name" value="BAH_dom"/>
</dbReference>
<dbReference type="PANTHER" id="PTHR46364">
    <property type="entry name" value="OS08G0421900 PROTEIN"/>
    <property type="match status" value="1"/>
</dbReference>
<protein>
    <recommendedName>
        <fullName evidence="2">BAH domain-containing protein</fullName>
    </recommendedName>
</protein>
<accession>A0A0D2JZS8</accession>
<dbReference type="Proteomes" id="UP000053411">
    <property type="component" value="Unassembled WGS sequence"/>
</dbReference>
<dbReference type="InterPro" id="IPR011011">
    <property type="entry name" value="Znf_FYVE_PHD"/>
</dbReference>
<dbReference type="OrthoDB" id="10259622at2759"/>
<keyword evidence="4" id="KW-1185">Reference proteome</keyword>
<feature type="domain" description="BAH" evidence="2">
    <location>
        <begin position="161"/>
        <end position="294"/>
    </location>
</feature>
<dbReference type="CDD" id="cd04370">
    <property type="entry name" value="BAH"/>
    <property type="match status" value="1"/>
</dbReference>
<dbReference type="GeneID" id="27711229"/>
<dbReference type="Gene3D" id="2.30.30.490">
    <property type="match status" value="1"/>
</dbReference>
<dbReference type="GO" id="GO:0003682">
    <property type="term" value="F:chromatin binding"/>
    <property type="evidence" value="ECO:0007669"/>
    <property type="project" value="InterPro"/>
</dbReference>
<evidence type="ECO:0000313" key="4">
    <source>
        <dbReference type="Proteomes" id="UP000053411"/>
    </source>
</evidence>
<dbReference type="PROSITE" id="PS51038">
    <property type="entry name" value="BAH"/>
    <property type="match status" value="1"/>
</dbReference>
<dbReference type="EMBL" id="KN848070">
    <property type="protein sequence ID" value="KIX99022.1"/>
    <property type="molecule type" value="Genomic_DNA"/>
</dbReference>
<proteinExistence type="predicted"/>
<evidence type="ECO:0000313" key="3">
    <source>
        <dbReference type="EMBL" id="KIX99022.1"/>
    </source>
</evidence>
<feature type="compositionally biased region" description="Basic and acidic residues" evidence="1">
    <location>
        <begin position="35"/>
        <end position="52"/>
    </location>
</feature>
<reference evidence="3 4" key="1">
    <citation type="submission" date="2015-01" db="EMBL/GenBank/DDBJ databases">
        <title>The Genome Sequence of Fonsecaea multimorphosa CBS 102226.</title>
        <authorList>
            <consortium name="The Broad Institute Genomics Platform"/>
            <person name="Cuomo C."/>
            <person name="de Hoog S."/>
            <person name="Gorbushina A."/>
            <person name="Stielow B."/>
            <person name="Teixiera M."/>
            <person name="Abouelleil A."/>
            <person name="Chapman S.B."/>
            <person name="Priest M."/>
            <person name="Young S.K."/>
            <person name="Wortman J."/>
            <person name="Nusbaum C."/>
            <person name="Birren B."/>
        </authorList>
    </citation>
    <scope>NUCLEOTIDE SEQUENCE [LARGE SCALE GENOMIC DNA]</scope>
    <source>
        <strain evidence="3 4">CBS 102226</strain>
    </source>
</reference>
<sequence length="442" mass="51118">MASSTEWEEYLSPATHNESESEEEDESSKSTPETEETRNSEQEQTKKQEIVKSDQVIGRKRSASEMEDGPRPGAAPSGYQGASRTPDVQYTVESEPCEFTVICPVTPKRWRTLGEDADVSLFQDFPLRLSQLSIDFALIPGSKWDQLTRFKNARFKETHEVTYTAGQFVYVNRHMPPPPAPPENASSAEKLKYDKENLWVGVVSEFKALDRETVYVRLFWLYWPEELPMGRQPYHGRKELVMSNQVDIIEAQALTWGAEVSYWDESDDSNKTELGERYWRQTYDINKGRTNPRALSKLRKFCVCGGYDNPERDMYQCREADCLMWNHEDCLITVMEQRAWEQFKKGTLTHETPVSGENEASRKNRSKMIRQAIKRKSKAEKPWVGKLEGKISPVKKLGEDEYIHSATLWQLVPQGKHKTKGPFEPVVWKMQMDCLRCHKPLN</sequence>
<gene>
    <name evidence="3" type="ORF">Z520_05483</name>
</gene>
<dbReference type="STRING" id="1442371.A0A0D2JZS8"/>
<evidence type="ECO:0000256" key="1">
    <source>
        <dbReference type="SAM" id="MobiDB-lite"/>
    </source>
</evidence>
<name>A0A0D2JZS8_9EURO</name>
<dbReference type="InterPro" id="IPR043151">
    <property type="entry name" value="BAH_sf"/>
</dbReference>
<dbReference type="RefSeq" id="XP_016633145.1">
    <property type="nucleotide sequence ID" value="XM_016775986.1"/>
</dbReference>
<dbReference type="SUPFAM" id="SSF57903">
    <property type="entry name" value="FYVE/PHD zinc finger"/>
    <property type="match status" value="1"/>
</dbReference>